<reference evidence="4 5" key="1">
    <citation type="submission" date="2022-03" db="EMBL/GenBank/DDBJ databases">
        <title>Isotopic signatures of nitrous oxide derived from detoxification processes.</title>
        <authorList>
            <person name="Behrendt U."/>
            <person name="Buchen C."/>
            <person name="Well R."/>
            <person name="Ulrich A."/>
            <person name="Rohe L."/>
            <person name="Kolb S."/>
            <person name="Schloter M."/>
            <person name="Horn M.A."/>
            <person name="Augustin J."/>
        </authorList>
    </citation>
    <scope>NUCLEOTIDE SEQUENCE [LARGE SCALE GENOMIC DNA]</scope>
    <source>
        <strain evidence="4 5">S4-C24</strain>
    </source>
</reference>
<dbReference type="RefSeq" id="WP_241913817.1">
    <property type="nucleotide sequence ID" value="NZ_CP093326.1"/>
</dbReference>
<evidence type="ECO:0000256" key="1">
    <source>
        <dbReference type="SAM" id="MobiDB-lite"/>
    </source>
</evidence>
<dbReference type="PANTHER" id="PTHR43842:SF2">
    <property type="entry name" value="PROPIONYL-COA CARBOXYLASE BETA CHAIN, MITOCHONDRIAL"/>
    <property type="match status" value="1"/>
</dbReference>
<dbReference type="Proteomes" id="UP000829069">
    <property type="component" value="Chromosome"/>
</dbReference>
<keyword evidence="5" id="KW-1185">Reference proteome</keyword>
<dbReference type="InterPro" id="IPR011762">
    <property type="entry name" value="COA_CT_N"/>
</dbReference>
<evidence type="ECO:0008006" key="6">
    <source>
        <dbReference type="Google" id="ProtNLM"/>
    </source>
</evidence>
<evidence type="ECO:0000313" key="4">
    <source>
        <dbReference type="EMBL" id="UNK45626.1"/>
    </source>
</evidence>
<dbReference type="PANTHER" id="PTHR43842">
    <property type="entry name" value="PROPIONYL-COA CARBOXYLASE BETA CHAIN"/>
    <property type="match status" value="1"/>
</dbReference>
<feature type="domain" description="CoA carboxyltransferase N-terminal" evidence="2">
    <location>
        <begin position="1"/>
        <end position="260"/>
    </location>
</feature>
<dbReference type="SUPFAM" id="SSF52096">
    <property type="entry name" value="ClpP/crotonase"/>
    <property type="match status" value="2"/>
</dbReference>
<accession>A0ABY3W806</accession>
<organism evidence="4 5">
    <name type="scientific">Arthrobacter sulfonylureivorans</name>
    <dbReference type="NCBI Taxonomy" id="2486855"/>
    <lineage>
        <taxon>Bacteria</taxon>
        <taxon>Bacillati</taxon>
        <taxon>Actinomycetota</taxon>
        <taxon>Actinomycetes</taxon>
        <taxon>Micrococcales</taxon>
        <taxon>Micrococcaceae</taxon>
        <taxon>Arthrobacter</taxon>
    </lineage>
</organism>
<gene>
    <name evidence="4" type="ORF">MNQ99_17180</name>
</gene>
<dbReference type="Pfam" id="PF01039">
    <property type="entry name" value="Carboxyl_trans"/>
    <property type="match status" value="1"/>
</dbReference>
<dbReference type="InterPro" id="IPR029045">
    <property type="entry name" value="ClpP/crotonase-like_dom_sf"/>
</dbReference>
<dbReference type="PROSITE" id="PS50989">
    <property type="entry name" value="COA_CT_CTER"/>
    <property type="match status" value="1"/>
</dbReference>
<evidence type="ECO:0000313" key="5">
    <source>
        <dbReference type="Proteomes" id="UP000829069"/>
    </source>
</evidence>
<proteinExistence type="predicted"/>
<dbReference type="PROSITE" id="PS50980">
    <property type="entry name" value="COA_CT_NTER"/>
    <property type="match status" value="1"/>
</dbReference>
<dbReference type="EMBL" id="CP093326">
    <property type="protein sequence ID" value="UNK45626.1"/>
    <property type="molecule type" value="Genomic_DNA"/>
</dbReference>
<dbReference type="InterPro" id="IPR011763">
    <property type="entry name" value="COA_CT_C"/>
</dbReference>
<name>A0ABY3W806_9MICC</name>
<sequence length="520" mass="56638">MRDEGQQRLVDELHRRRGAVRDRFDSAAVRERLAELGAQSVRSRIDEICDDGSFVETGTFVVSGRPDDEATTPGDGKIGGHGSVGGRPITIIGDDVTVKRGSTATMGTRRKKRLFAQALQRGNPFVVLGESAGARIPDILGAEGLTEMDLDRAAATRQRRIPMVSVITGQSYGGSSFAAAHSDIVVQVKGACTSITSPRLIEVATGESVTAEELGGLDVHLSKTGQVDFGASDFSEAADIVRNVLGYLPSNADRVPERLDFDVKSLTDGTLADLVPSRMRRAYDMRRVLRRLSDDGQILEIQPDFGKPLITAFARIGGYSVGILASQPMVQAGALDPDSCDKAVRFICLCESFNLPLIFLQDLPGFMVGKSVEHNRLLAKAIMMQQAFSLTTVPKLTVVMRKAYGFGYFALGGVFEAVDGLYAWPSAAFGFMDQKAGAQVVRGRDLGGLSATERQSVLAESGEEFDTEFDAYIPAKRMRIDEVIDPAETRLTLVRDLERLVPRYAEQTHDKPLMSWPTRW</sequence>
<evidence type="ECO:0000259" key="2">
    <source>
        <dbReference type="PROSITE" id="PS50980"/>
    </source>
</evidence>
<feature type="region of interest" description="Disordered" evidence="1">
    <location>
        <begin position="60"/>
        <end position="84"/>
    </location>
</feature>
<protein>
    <recommendedName>
        <fullName evidence="6">Methylmalonyl-CoA carboxyltransferase</fullName>
    </recommendedName>
</protein>
<dbReference type="Gene3D" id="3.90.226.10">
    <property type="entry name" value="2-enoyl-CoA Hydratase, Chain A, domain 1"/>
    <property type="match status" value="2"/>
</dbReference>
<dbReference type="InterPro" id="IPR034733">
    <property type="entry name" value="AcCoA_carboxyl_beta"/>
</dbReference>
<dbReference type="InterPro" id="IPR051047">
    <property type="entry name" value="AccD/PCCB"/>
</dbReference>
<feature type="domain" description="CoA carboxyltransferase C-terminal" evidence="3">
    <location>
        <begin position="258"/>
        <end position="507"/>
    </location>
</feature>
<evidence type="ECO:0000259" key="3">
    <source>
        <dbReference type="PROSITE" id="PS50989"/>
    </source>
</evidence>